<keyword evidence="2" id="KW-0805">Transcription regulation</keyword>
<dbReference type="SUPFAM" id="SSF88659">
    <property type="entry name" value="Sigma3 and sigma4 domains of RNA polymerase sigma factors"/>
    <property type="match status" value="1"/>
</dbReference>
<gene>
    <name evidence="6" type="ORF">F0L74_31825</name>
</gene>
<evidence type="ECO:0000256" key="3">
    <source>
        <dbReference type="ARBA" id="ARBA00023082"/>
    </source>
</evidence>
<dbReference type="InterPro" id="IPR013324">
    <property type="entry name" value="RNA_pol_sigma_r3/r4-like"/>
</dbReference>
<evidence type="ECO:0000313" key="7">
    <source>
        <dbReference type="Proteomes" id="UP000324611"/>
    </source>
</evidence>
<dbReference type="PANTHER" id="PTHR43133">
    <property type="entry name" value="RNA POLYMERASE ECF-TYPE SIGMA FACTO"/>
    <property type="match status" value="1"/>
</dbReference>
<keyword evidence="7" id="KW-1185">Reference proteome</keyword>
<comment type="caution">
    <text evidence="6">The sequence shown here is derived from an EMBL/GenBank/DDBJ whole genome shotgun (WGS) entry which is preliminary data.</text>
</comment>
<evidence type="ECO:0000256" key="4">
    <source>
        <dbReference type="ARBA" id="ARBA00023163"/>
    </source>
</evidence>
<dbReference type="PANTHER" id="PTHR43133:SF46">
    <property type="entry name" value="RNA POLYMERASE SIGMA-70 FACTOR ECF SUBFAMILY"/>
    <property type="match status" value="1"/>
</dbReference>
<dbReference type="InterPro" id="IPR013325">
    <property type="entry name" value="RNA_pol_sigma_r2"/>
</dbReference>
<dbReference type="InterPro" id="IPR014284">
    <property type="entry name" value="RNA_pol_sigma-70_dom"/>
</dbReference>
<dbReference type="GO" id="GO:0006352">
    <property type="term" value="P:DNA-templated transcription initiation"/>
    <property type="evidence" value="ECO:0007669"/>
    <property type="project" value="InterPro"/>
</dbReference>
<comment type="similarity">
    <text evidence="1">Belongs to the sigma-70 factor family. ECF subfamily.</text>
</comment>
<proteinExistence type="inferred from homology"/>
<evidence type="ECO:0000256" key="1">
    <source>
        <dbReference type="ARBA" id="ARBA00010641"/>
    </source>
</evidence>
<reference evidence="6 7" key="1">
    <citation type="submission" date="2019-09" db="EMBL/GenBank/DDBJ databases">
        <title>Chitinophaga ginsengihumi sp. nov., isolated from soil of ginseng rhizosphere.</title>
        <authorList>
            <person name="Lee J."/>
        </authorList>
    </citation>
    <scope>NUCLEOTIDE SEQUENCE [LARGE SCALE GENOMIC DNA]</scope>
    <source>
        <strain evidence="6 7">BN140078</strain>
    </source>
</reference>
<dbReference type="InterPro" id="IPR013249">
    <property type="entry name" value="RNA_pol_sigma70_r4_t2"/>
</dbReference>
<protein>
    <submittedName>
        <fullName evidence="6">Sigma-70 family RNA polymerase sigma factor</fullName>
    </submittedName>
</protein>
<evidence type="ECO:0000259" key="5">
    <source>
        <dbReference type="Pfam" id="PF08281"/>
    </source>
</evidence>
<dbReference type="Gene3D" id="1.10.10.10">
    <property type="entry name" value="Winged helix-like DNA-binding domain superfamily/Winged helix DNA-binding domain"/>
    <property type="match status" value="1"/>
</dbReference>
<dbReference type="AlphaFoldDB" id="A0A5B2VR68"/>
<dbReference type="InterPro" id="IPR036388">
    <property type="entry name" value="WH-like_DNA-bd_sf"/>
</dbReference>
<dbReference type="Pfam" id="PF08281">
    <property type="entry name" value="Sigma70_r4_2"/>
    <property type="match status" value="1"/>
</dbReference>
<dbReference type="RefSeq" id="WP_149841909.1">
    <property type="nucleotide sequence ID" value="NZ_VUOC01000004.1"/>
</dbReference>
<dbReference type="EMBL" id="VUOC01000004">
    <property type="protein sequence ID" value="KAA2240732.1"/>
    <property type="molecule type" value="Genomic_DNA"/>
</dbReference>
<name>A0A5B2VR68_9BACT</name>
<dbReference type="SUPFAM" id="SSF88946">
    <property type="entry name" value="Sigma2 domain of RNA polymerase sigma factors"/>
    <property type="match status" value="1"/>
</dbReference>
<dbReference type="Proteomes" id="UP000324611">
    <property type="component" value="Unassembled WGS sequence"/>
</dbReference>
<dbReference type="GO" id="GO:0016987">
    <property type="term" value="F:sigma factor activity"/>
    <property type="evidence" value="ECO:0007669"/>
    <property type="project" value="UniProtKB-KW"/>
</dbReference>
<organism evidence="6 7">
    <name type="scientific">Chitinophaga agrisoli</name>
    <dbReference type="NCBI Taxonomy" id="2607653"/>
    <lineage>
        <taxon>Bacteria</taxon>
        <taxon>Pseudomonadati</taxon>
        <taxon>Bacteroidota</taxon>
        <taxon>Chitinophagia</taxon>
        <taxon>Chitinophagales</taxon>
        <taxon>Chitinophagaceae</taxon>
        <taxon>Chitinophaga</taxon>
    </lineage>
</organism>
<dbReference type="GO" id="GO:0003677">
    <property type="term" value="F:DNA binding"/>
    <property type="evidence" value="ECO:0007669"/>
    <property type="project" value="InterPro"/>
</dbReference>
<reference evidence="6 7" key="2">
    <citation type="submission" date="2019-09" db="EMBL/GenBank/DDBJ databases">
        <authorList>
            <person name="Jin C."/>
        </authorList>
    </citation>
    <scope>NUCLEOTIDE SEQUENCE [LARGE SCALE GENOMIC DNA]</scope>
    <source>
        <strain evidence="6 7">BN140078</strain>
    </source>
</reference>
<keyword evidence="4" id="KW-0804">Transcription</keyword>
<sequence length="186" mass="22017">MSYAEENGIYWEQLRNGDKQALFALYNNTYFHLVRFGLKICANDELVKDCITQLFLQLWGKRDTLKPVTNVQSYLFTAFKRDLIDQLEYQSKIHTAVHRMTDKEGENELSYEEIIIRVQQDEEIKQRLHQAIKQLTPRQVELIRLRFFEGMSYEQIAGRTSQSVKTAYNTVYDAIKTLRKLLKQTP</sequence>
<accession>A0A5B2VR68</accession>
<dbReference type="Gene3D" id="1.10.1740.10">
    <property type="match status" value="1"/>
</dbReference>
<evidence type="ECO:0000256" key="2">
    <source>
        <dbReference type="ARBA" id="ARBA00023015"/>
    </source>
</evidence>
<dbReference type="CDD" id="cd06171">
    <property type="entry name" value="Sigma70_r4"/>
    <property type="match status" value="1"/>
</dbReference>
<evidence type="ECO:0000313" key="6">
    <source>
        <dbReference type="EMBL" id="KAA2240732.1"/>
    </source>
</evidence>
<dbReference type="NCBIfam" id="TIGR02937">
    <property type="entry name" value="sigma70-ECF"/>
    <property type="match status" value="1"/>
</dbReference>
<keyword evidence="3" id="KW-0731">Sigma factor</keyword>
<dbReference type="InterPro" id="IPR039425">
    <property type="entry name" value="RNA_pol_sigma-70-like"/>
</dbReference>
<feature type="domain" description="RNA polymerase sigma factor 70 region 4 type 2" evidence="5">
    <location>
        <begin position="126"/>
        <end position="178"/>
    </location>
</feature>